<proteinExistence type="predicted"/>
<dbReference type="AlphaFoldDB" id="A0A1E3IAH6"/>
<organism evidence="2 3">
    <name type="scientific">Cryptococcus depauperatus CBS 7841</name>
    <dbReference type="NCBI Taxonomy" id="1295531"/>
    <lineage>
        <taxon>Eukaryota</taxon>
        <taxon>Fungi</taxon>
        <taxon>Dikarya</taxon>
        <taxon>Basidiomycota</taxon>
        <taxon>Agaricomycotina</taxon>
        <taxon>Tremellomycetes</taxon>
        <taxon>Tremellales</taxon>
        <taxon>Cryptococcaceae</taxon>
        <taxon>Cryptococcus</taxon>
    </lineage>
</organism>
<reference evidence="2" key="3">
    <citation type="submission" date="2024-01" db="EMBL/GenBank/DDBJ databases">
        <authorList>
            <person name="Coelho M.A."/>
            <person name="David-Palma M."/>
            <person name="Shea T."/>
            <person name="Sun S."/>
            <person name="Cuomo C.A."/>
            <person name="Heitman J."/>
        </authorList>
    </citation>
    <scope>NUCLEOTIDE SEQUENCE</scope>
    <source>
        <strain evidence="2">CBS 7841</strain>
    </source>
</reference>
<dbReference type="EMBL" id="CP143786">
    <property type="protein sequence ID" value="WVN87217.1"/>
    <property type="molecule type" value="Genomic_DNA"/>
</dbReference>
<dbReference type="Proteomes" id="UP000094043">
    <property type="component" value="Chromosome 3"/>
</dbReference>
<evidence type="ECO:0000256" key="1">
    <source>
        <dbReference type="SAM" id="MobiDB-lite"/>
    </source>
</evidence>
<feature type="region of interest" description="Disordered" evidence="1">
    <location>
        <begin position="104"/>
        <end position="130"/>
    </location>
</feature>
<accession>A0A1E3IAH6</accession>
<name>A0A1E3IAH6_9TREE</name>
<reference evidence="2" key="1">
    <citation type="submission" date="2016-06" db="EMBL/GenBank/DDBJ databases">
        <authorList>
            <person name="Cuomo C."/>
            <person name="Litvintseva A."/>
            <person name="Heitman J."/>
            <person name="Chen Y."/>
            <person name="Sun S."/>
            <person name="Springer D."/>
            <person name="Dromer F."/>
            <person name="Young S."/>
            <person name="Zeng Q."/>
            <person name="Chapman S."/>
            <person name="Gujja S."/>
            <person name="Saif S."/>
            <person name="Birren B."/>
        </authorList>
    </citation>
    <scope>NUCLEOTIDE SEQUENCE</scope>
    <source>
        <strain evidence="2">CBS 7841</strain>
    </source>
</reference>
<dbReference type="KEGG" id="cdep:91086606"/>
<protein>
    <submittedName>
        <fullName evidence="2">Uncharacterized protein</fullName>
    </submittedName>
</protein>
<sequence>MSSIAPETSGNSNGRYLGCLRTNGQAGLAYKGAGTRTRRFGLPTCPKMNSWPPNDGASAFSEISQLVTEQKPLSIRPADSYHPVKRSHKTDSLVARVHNPDIRRSRGSCRFQPPTGSQISPSPRAPTFRTDDVLTQRGDVLSTIDTKLANGGKPADTDEPIGLKPKKSEFKYSNNPDNSQRRKRRWERMMCKHSNNSSNDSNKPSLPRDHTDGVSLEHASIRFFH</sequence>
<evidence type="ECO:0000313" key="3">
    <source>
        <dbReference type="Proteomes" id="UP000094043"/>
    </source>
</evidence>
<feature type="region of interest" description="Disordered" evidence="1">
    <location>
        <begin position="145"/>
        <end position="213"/>
    </location>
</feature>
<dbReference type="RefSeq" id="XP_066067917.1">
    <property type="nucleotide sequence ID" value="XM_066211820.1"/>
</dbReference>
<evidence type="ECO:0000313" key="2">
    <source>
        <dbReference type="EMBL" id="WVN87217.1"/>
    </source>
</evidence>
<reference evidence="2" key="2">
    <citation type="journal article" date="2022" name="Elife">
        <title>Obligate sexual reproduction of a homothallic fungus closely related to the Cryptococcus pathogenic species complex.</title>
        <authorList>
            <person name="Passer A.R."/>
            <person name="Clancey S.A."/>
            <person name="Shea T."/>
            <person name="David-Palma M."/>
            <person name="Averette A.F."/>
            <person name="Boekhout T."/>
            <person name="Porcel B.M."/>
            <person name="Nowrousian M."/>
            <person name="Cuomo C.A."/>
            <person name="Sun S."/>
            <person name="Heitman J."/>
            <person name="Coelho M.A."/>
        </authorList>
    </citation>
    <scope>NUCLEOTIDE SEQUENCE</scope>
    <source>
        <strain evidence="2">CBS 7841</strain>
    </source>
</reference>
<gene>
    <name evidence="2" type="ORF">L203_102394</name>
</gene>
<dbReference type="GeneID" id="91086606"/>
<dbReference type="VEuPathDB" id="FungiDB:L203_04852"/>
<keyword evidence="3" id="KW-1185">Reference proteome</keyword>